<dbReference type="InterPro" id="IPR002401">
    <property type="entry name" value="Cyt_P450_E_grp-I"/>
</dbReference>
<evidence type="ECO:0000256" key="9">
    <source>
        <dbReference type="ARBA" id="ARBA00022848"/>
    </source>
</evidence>
<accession>Q25506</accession>
<evidence type="ECO:0000256" key="5">
    <source>
        <dbReference type="ARBA" id="ARBA00010617"/>
    </source>
</evidence>
<dbReference type="GO" id="GO:0020037">
    <property type="term" value="F:heme binding"/>
    <property type="evidence" value="ECO:0007669"/>
    <property type="project" value="InterPro"/>
</dbReference>
<reference evidence="15" key="1">
    <citation type="submission" date="1994-12" db="EMBL/GenBank/DDBJ databases">
        <title>Expression of cytochrome P450 genes of the CYP4 family in midgut and fat body of the tobacco hornworm, Manduca sexta.</title>
        <authorList>
            <person name="Snyder M.J."/>
            <person name="Andersen J.F."/>
            <person name="Feyereisen R."/>
        </authorList>
    </citation>
    <scope>NUCLEOTIDE SEQUENCE</scope>
    <source>
        <tissue evidence="15">Midgut</tissue>
    </source>
</reference>
<evidence type="ECO:0000256" key="3">
    <source>
        <dbReference type="ARBA" id="ARBA00004174"/>
    </source>
</evidence>
<dbReference type="GO" id="GO:0005789">
    <property type="term" value="C:endoplasmic reticulum membrane"/>
    <property type="evidence" value="ECO:0007669"/>
    <property type="project" value="UniProtKB-SubCell"/>
</dbReference>
<dbReference type="OrthoDB" id="1470350at2759"/>
<evidence type="ECO:0000256" key="11">
    <source>
        <dbReference type="ARBA" id="ARBA00023004"/>
    </source>
</evidence>
<gene>
    <name evidence="15" type="primary">CYP4L2</name>
</gene>
<evidence type="ECO:0000256" key="13">
    <source>
        <dbReference type="ARBA" id="ARBA00023136"/>
    </source>
</evidence>
<dbReference type="PRINTS" id="PR00463">
    <property type="entry name" value="EP450I"/>
</dbReference>
<sequence length="131" mass="15093">TTSGIVYSLFCIAKHEEVQEKVYEEQMEILGDADVDPTYQNLHQMKYLDLVLKESMRLYPPVPLIERRMTRDVSIAGINLCKGDSPMVSIFHMHRNPELFEDPLEFRPERFSTNSTSQPFPVGSRFSAGPR</sequence>
<feature type="non-terminal residue" evidence="15">
    <location>
        <position position="1"/>
    </location>
</feature>
<dbReference type="PANTHER" id="PTHR24291">
    <property type="entry name" value="CYTOCHROME P450 FAMILY 4"/>
    <property type="match status" value="1"/>
</dbReference>
<comment type="function">
    <text evidence="2">May be involved in the metabolism of insect hormones and in the breakdown of synthetic insecticides.</text>
</comment>
<protein>
    <submittedName>
        <fullName evidence="15">Cytochrome P450</fullName>
    </submittedName>
</protein>
<dbReference type="InterPro" id="IPR036396">
    <property type="entry name" value="Cyt_P450_sf"/>
</dbReference>
<keyword evidence="8" id="KW-0256">Endoplasmic reticulum</keyword>
<name>Q25506_MANSE</name>
<evidence type="ECO:0000256" key="8">
    <source>
        <dbReference type="ARBA" id="ARBA00022824"/>
    </source>
</evidence>
<dbReference type="EMBL" id="L38669">
    <property type="protein sequence ID" value="AAA58250.1"/>
    <property type="molecule type" value="mRNA"/>
</dbReference>
<feature type="non-terminal residue" evidence="15">
    <location>
        <position position="131"/>
    </location>
</feature>
<keyword evidence="13" id="KW-0472">Membrane</keyword>
<evidence type="ECO:0000256" key="12">
    <source>
        <dbReference type="ARBA" id="ARBA00023033"/>
    </source>
</evidence>
<evidence type="ECO:0000256" key="14">
    <source>
        <dbReference type="SAM" id="MobiDB-lite"/>
    </source>
</evidence>
<evidence type="ECO:0000256" key="2">
    <source>
        <dbReference type="ARBA" id="ARBA00003690"/>
    </source>
</evidence>
<dbReference type="GO" id="GO:0016705">
    <property type="term" value="F:oxidoreductase activity, acting on paired donors, with incorporation or reduction of molecular oxygen"/>
    <property type="evidence" value="ECO:0007669"/>
    <property type="project" value="InterPro"/>
</dbReference>
<evidence type="ECO:0000256" key="7">
    <source>
        <dbReference type="ARBA" id="ARBA00022723"/>
    </source>
</evidence>
<dbReference type="AlphaFoldDB" id="Q25506"/>
<keyword evidence="12" id="KW-0503">Monooxygenase</keyword>
<dbReference type="GO" id="GO:0005506">
    <property type="term" value="F:iron ion binding"/>
    <property type="evidence" value="ECO:0007669"/>
    <property type="project" value="InterPro"/>
</dbReference>
<dbReference type="Pfam" id="PF00067">
    <property type="entry name" value="p450"/>
    <property type="match status" value="1"/>
</dbReference>
<dbReference type="SUPFAM" id="SSF48264">
    <property type="entry name" value="Cytochrome P450"/>
    <property type="match status" value="1"/>
</dbReference>
<organism evidence="15">
    <name type="scientific">Manduca sexta</name>
    <name type="common">Tobacco hawkmoth</name>
    <name type="synonym">Tobacco hornworm</name>
    <dbReference type="NCBI Taxonomy" id="7130"/>
    <lineage>
        <taxon>Eukaryota</taxon>
        <taxon>Metazoa</taxon>
        <taxon>Ecdysozoa</taxon>
        <taxon>Arthropoda</taxon>
        <taxon>Hexapoda</taxon>
        <taxon>Insecta</taxon>
        <taxon>Pterygota</taxon>
        <taxon>Neoptera</taxon>
        <taxon>Endopterygota</taxon>
        <taxon>Lepidoptera</taxon>
        <taxon>Glossata</taxon>
        <taxon>Ditrysia</taxon>
        <taxon>Bombycoidea</taxon>
        <taxon>Sphingidae</taxon>
        <taxon>Sphinginae</taxon>
        <taxon>Sphingini</taxon>
        <taxon>Manduca</taxon>
    </lineage>
</organism>
<dbReference type="InterPro" id="IPR050196">
    <property type="entry name" value="Cytochrome_P450_Monoox"/>
</dbReference>
<dbReference type="Gene3D" id="1.10.630.10">
    <property type="entry name" value="Cytochrome P450"/>
    <property type="match status" value="1"/>
</dbReference>
<evidence type="ECO:0000256" key="6">
    <source>
        <dbReference type="ARBA" id="ARBA00022617"/>
    </source>
</evidence>
<keyword evidence="6" id="KW-0349">Heme</keyword>
<dbReference type="GO" id="GO:0004497">
    <property type="term" value="F:monooxygenase activity"/>
    <property type="evidence" value="ECO:0007669"/>
    <property type="project" value="UniProtKB-KW"/>
</dbReference>
<dbReference type="PANTHER" id="PTHR24291:SF189">
    <property type="entry name" value="CYTOCHROME P450 4C3-RELATED"/>
    <property type="match status" value="1"/>
</dbReference>
<proteinExistence type="evidence at transcript level"/>
<comment type="cofactor">
    <cofactor evidence="1">
        <name>heme</name>
        <dbReference type="ChEBI" id="CHEBI:30413"/>
    </cofactor>
</comment>
<keyword evidence="11" id="KW-0408">Iron</keyword>
<comment type="similarity">
    <text evidence="5">Belongs to the cytochrome P450 family.</text>
</comment>
<dbReference type="PIR" id="S66475">
    <property type="entry name" value="S66475"/>
</dbReference>
<feature type="region of interest" description="Disordered" evidence="14">
    <location>
        <begin position="109"/>
        <end position="131"/>
    </location>
</feature>
<evidence type="ECO:0000313" key="15">
    <source>
        <dbReference type="EMBL" id="AAA58250.1"/>
    </source>
</evidence>
<keyword evidence="7" id="KW-0479">Metal-binding</keyword>
<keyword evidence="10" id="KW-0560">Oxidoreductase</keyword>
<dbReference type="InterPro" id="IPR001128">
    <property type="entry name" value="Cyt_P450"/>
</dbReference>
<evidence type="ECO:0000256" key="1">
    <source>
        <dbReference type="ARBA" id="ARBA00001971"/>
    </source>
</evidence>
<evidence type="ECO:0000256" key="10">
    <source>
        <dbReference type="ARBA" id="ARBA00023002"/>
    </source>
</evidence>
<comment type="subcellular location">
    <subcellularLocation>
        <location evidence="4">Endoplasmic reticulum membrane</location>
        <topology evidence="4">Peripheral membrane protein</topology>
    </subcellularLocation>
    <subcellularLocation>
        <location evidence="3">Microsome membrane</location>
        <topology evidence="3">Peripheral membrane protein</topology>
    </subcellularLocation>
</comment>
<evidence type="ECO:0000256" key="4">
    <source>
        <dbReference type="ARBA" id="ARBA00004406"/>
    </source>
</evidence>
<keyword evidence="9" id="KW-0492">Microsome</keyword>